<evidence type="ECO:0000313" key="2">
    <source>
        <dbReference type="EMBL" id="AMC92654.1"/>
    </source>
</evidence>
<feature type="transmembrane region" description="Helical" evidence="1">
    <location>
        <begin position="316"/>
        <end position="337"/>
    </location>
</feature>
<protein>
    <submittedName>
        <fullName evidence="2">Uncharacterized protein</fullName>
    </submittedName>
</protein>
<feature type="transmembrane region" description="Helical" evidence="1">
    <location>
        <begin position="281"/>
        <end position="304"/>
    </location>
</feature>
<evidence type="ECO:0000256" key="1">
    <source>
        <dbReference type="SAM" id="Phobius"/>
    </source>
</evidence>
<proteinExistence type="predicted"/>
<gene>
    <name evidence="2" type="ORF">AOC36_01185</name>
</gene>
<dbReference type="Proteomes" id="UP000063781">
    <property type="component" value="Chromosome"/>
</dbReference>
<organism evidence="2 3">
    <name type="scientific">Erysipelothrix larvae</name>
    <dbReference type="NCBI Taxonomy" id="1514105"/>
    <lineage>
        <taxon>Bacteria</taxon>
        <taxon>Bacillati</taxon>
        <taxon>Bacillota</taxon>
        <taxon>Erysipelotrichia</taxon>
        <taxon>Erysipelotrichales</taxon>
        <taxon>Erysipelotrichaceae</taxon>
        <taxon>Erysipelothrix</taxon>
    </lineage>
</organism>
<accession>A0A0X8GYN0</accession>
<dbReference type="STRING" id="1514105.AOC36_01185"/>
<sequence>MEMIKLVGKDLAKVKSLALSFIVQLLISLFCLILVTNQFHSGLSTLILLNTVKQNNIIGIRTQNKSNVIELGDEQQLTDGLISILEGYKAYSWYSTHENAYIKIHFFGDFMSRENQRNDEDMILYGKNISRNILETTMREYKINENNVFKEQAYFDSRNGSVDLQNSIVIVSSDAHSISNLTYDENQQILNNLHLYDSDEDHVVQAIGLLDNDKMTIYPHYVNESSPFVQTFMNDLVLFIFFALVFVFVLINLTLILNDIVRTNLREYSISMLYGATNTQIIVRIELLVLFMYLIPALLLTTVIMSVVPDGISPAYFYGALAIGQVIVTVPLIKTLFNSEISSLLRSDFK</sequence>
<name>A0A0X8GYN0_9FIRM</name>
<keyword evidence="1" id="KW-0472">Membrane</keyword>
<feature type="transmembrane region" description="Helical" evidence="1">
    <location>
        <begin position="236"/>
        <end position="261"/>
    </location>
</feature>
<keyword evidence="1" id="KW-0812">Transmembrane</keyword>
<reference evidence="2 3" key="1">
    <citation type="submission" date="2015-10" db="EMBL/GenBank/DDBJ databases">
        <title>Erysipelothrix larvae sp. LV19 isolated from the larval gut of the rhinoceros beetle, Trypoxylus dichotomus.</title>
        <authorList>
            <person name="Lim S."/>
            <person name="Kim B.-C."/>
        </authorList>
    </citation>
    <scope>NUCLEOTIDE SEQUENCE [LARGE SCALE GENOMIC DNA]</scope>
    <source>
        <strain evidence="2 3">LV19</strain>
    </source>
</reference>
<dbReference type="RefSeq" id="WP_067630249.1">
    <property type="nucleotide sequence ID" value="NZ_CP013213.1"/>
</dbReference>
<feature type="transmembrane region" description="Helical" evidence="1">
    <location>
        <begin position="12"/>
        <end position="35"/>
    </location>
</feature>
<dbReference type="EMBL" id="CP013213">
    <property type="protein sequence ID" value="AMC92654.1"/>
    <property type="molecule type" value="Genomic_DNA"/>
</dbReference>
<keyword evidence="3" id="KW-1185">Reference proteome</keyword>
<dbReference type="KEGG" id="erl:AOC36_01185"/>
<evidence type="ECO:0000313" key="3">
    <source>
        <dbReference type="Proteomes" id="UP000063781"/>
    </source>
</evidence>
<dbReference type="AlphaFoldDB" id="A0A0X8GYN0"/>
<keyword evidence="1" id="KW-1133">Transmembrane helix</keyword>